<dbReference type="RefSeq" id="WP_111318351.1">
    <property type="nucleotide sequence ID" value="NZ_BIFX01000001.1"/>
</dbReference>
<keyword evidence="9" id="KW-1185">Reference proteome</keyword>
<dbReference type="SUPFAM" id="SSF55681">
    <property type="entry name" value="Class II aaRS and biotin synthetases"/>
    <property type="match status" value="1"/>
</dbReference>
<dbReference type="PANTHER" id="PTHR12835">
    <property type="entry name" value="BIOTIN PROTEIN LIGASE"/>
    <property type="match status" value="1"/>
</dbReference>
<dbReference type="InterPro" id="IPR004408">
    <property type="entry name" value="Biotin_CoA_COase_ligase"/>
</dbReference>
<keyword evidence="4" id="KW-0092">Biotin</keyword>
<dbReference type="Gene3D" id="3.30.930.10">
    <property type="entry name" value="Bira Bifunctional Protein, Domain 2"/>
    <property type="match status" value="1"/>
</dbReference>
<feature type="compositionally biased region" description="Low complexity" evidence="6">
    <location>
        <begin position="183"/>
        <end position="196"/>
    </location>
</feature>
<dbReference type="GO" id="GO:0005524">
    <property type="term" value="F:ATP binding"/>
    <property type="evidence" value="ECO:0007669"/>
    <property type="project" value="UniProtKB-KW"/>
</dbReference>
<proteinExistence type="predicted"/>
<evidence type="ECO:0000256" key="2">
    <source>
        <dbReference type="ARBA" id="ARBA00022741"/>
    </source>
</evidence>
<comment type="caution">
    <text evidence="8">The sequence shown here is derived from an EMBL/GenBank/DDBJ whole genome shotgun (WGS) entry which is preliminary data.</text>
</comment>
<gene>
    <name evidence="8" type="ORF">EI42_00430</name>
</gene>
<name>A0A326UCN0_THEHA</name>
<dbReference type="PANTHER" id="PTHR12835:SF5">
    <property type="entry name" value="BIOTIN--PROTEIN LIGASE"/>
    <property type="match status" value="1"/>
</dbReference>
<dbReference type="SUPFAM" id="SSF50037">
    <property type="entry name" value="C-terminal domain of transcriptional repressors"/>
    <property type="match status" value="1"/>
</dbReference>
<evidence type="ECO:0000256" key="3">
    <source>
        <dbReference type="ARBA" id="ARBA00022840"/>
    </source>
</evidence>
<dbReference type="NCBIfam" id="TIGR00121">
    <property type="entry name" value="birA_ligase"/>
    <property type="match status" value="1"/>
</dbReference>
<dbReference type="Proteomes" id="UP000248806">
    <property type="component" value="Unassembled WGS sequence"/>
</dbReference>
<reference evidence="8 9" key="1">
    <citation type="submission" date="2018-06" db="EMBL/GenBank/DDBJ databases">
        <title>Genomic Encyclopedia of Archaeal and Bacterial Type Strains, Phase II (KMG-II): from individual species to whole genera.</title>
        <authorList>
            <person name="Goeker M."/>
        </authorList>
    </citation>
    <scope>NUCLEOTIDE SEQUENCE [LARGE SCALE GENOMIC DNA]</scope>
    <source>
        <strain evidence="8 9">ATCC BAA-1881</strain>
    </source>
</reference>
<organism evidence="8 9">
    <name type="scientific">Thermosporothrix hazakensis</name>
    <dbReference type="NCBI Taxonomy" id="644383"/>
    <lineage>
        <taxon>Bacteria</taxon>
        <taxon>Bacillati</taxon>
        <taxon>Chloroflexota</taxon>
        <taxon>Ktedonobacteria</taxon>
        <taxon>Ktedonobacterales</taxon>
        <taxon>Thermosporotrichaceae</taxon>
        <taxon>Thermosporothrix</taxon>
    </lineage>
</organism>
<evidence type="ECO:0000256" key="5">
    <source>
        <dbReference type="ARBA" id="ARBA00024227"/>
    </source>
</evidence>
<dbReference type="AlphaFoldDB" id="A0A326UCN0"/>
<feature type="region of interest" description="Disordered" evidence="6">
    <location>
        <begin position="169"/>
        <end position="199"/>
    </location>
</feature>
<dbReference type="GO" id="GO:0005737">
    <property type="term" value="C:cytoplasm"/>
    <property type="evidence" value="ECO:0007669"/>
    <property type="project" value="TreeGrafter"/>
</dbReference>
<evidence type="ECO:0000256" key="1">
    <source>
        <dbReference type="ARBA" id="ARBA00022598"/>
    </source>
</evidence>
<evidence type="ECO:0000259" key="7">
    <source>
        <dbReference type="PROSITE" id="PS51733"/>
    </source>
</evidence>
<keyword evidence="2" id="KW-0547">Nucleotide-binding</keyword>
<dbReference type="InterPro" id="IPR004143">
    <property type="entry name" value="BPL_LPL_catalytic"/>
</dbReference>
<dbReference type="Pfam" id="PF03099">
    <property type="entry name" value="BPL_LplA_LipB"/>
    <property type="match status" value="1"/>
</dbReference>
<keyword evidence="1 8" id="KW-0436">Ligase</keyword>
<sequence length="304" mass="33223">MKTENTTDTNQFDVDVLQKELSLLGTQFFGLGRRTVFLPVVESTNILAMQCALKGADEGTVILTDSQTAGKGRLGRRWIDVRGKNVLSSTIVTPHFPPYLLIMLASLAVVDAIAECCGLEASIKWPNDILIGSRKVAGILIETSHDLSGRMVAVMGIGINVNGRIEHMPLPQHTEGSVRDSEQTPAQAAPQQRATTLETECEHPVQREILLAHLLYHLERVYLALQQEAQEGVAATNGDTQARQVLNNWRQRLSTLGRSIKVHQGNTLIEGVAEDVGESGELILRSSTGKRVIITWGDVGYPSE</sequence>
<evidence type="ECO:0000313" key="8">
    <source>
        <dbReference type="EMBL" id="PZW36257.1"/>
    </source>
</evidence>
<keyword evidence="3" id="KW-0067">ATP-binding</keyword>
<evidence type="ECO:0000256" key="4">
    <source>
        <dbReference type="ARBA" id="ARBA00023267"/>
    </source>
</evidence>
<dbReference type="OrthoDB" id="9807064at2"/>
<feature type="domain" description="BPL/LPL catalytic" evidence="7">
    <location>
        <begin position="20"/>
        <end position="226"/>
    </location>
</feature>
<accession>A0A326UCN0</accession>
<dbReference type="InterPro" id="IPR045864">
    <property type="entry name" value="aa-tRNA-synth_II/BPL/LPL"/>
</dbReference>
<dbReference type="GO" id="GO:0004077">
    <property type="term" value="F:biotin--[biotin carboxyl-carrier protein] ligase activity"/>
    <property type="evidence" value="ECO:0007669"/>
    <property type="project" value="UniProtKB-EC"/>
</dbReference>
<dbReference type="EC" id="6.3.4.15" evidence="5"/>
<evidence type="ECO:0000313" key="9">
    <source>
        <dbReference type="Proteomes" id="UP000248806"/>
    </source>
</evidence>
<dbReference type="Gene3D" id="2.30.30.100">
    <property type="match status" value="1"/>
</dbReference>
<evidence type="ECO:0000256" key="6">
    <source>
        <dbReference type="SAM" id="MobiDB-lite"/>
    </source>
</evidence>
<dbReference type="InterPro" id="IPR003142">
    <property type="entry name" value="BPL_C"/>
</dbReference>
<protein>
    <recommendedName>
        <fullName evidence="5">biotin--[biotin carboxyl-carrier protein] ligase</fullName>
        <ecNumber evidence="5">6.3.4.15</ecNumber>
    </recommendedName>
</protein>
<dbReference type="Pfam" id="PF02237">
    <property type="entry name" value="BPL_C"/>
    <property type="match status" value="1"/>
</dbReference>
<dbReference type="InterPro" id="IPR008988">
    <property type="entry name" value="Transcriptional_repressor_C"/>
</dbReference>
<dbReference type="CDD" id="cd16442">
    <property type="entry name" value="BPL"/>
    <property type="match status" value="1"/>
</dbReference>
<dbReference type="EMBL" id="QKUF01000001">
    <property type="protein sequence ID" value="PZW36257.1"/>
    <property type="molecule type" value="Genomic_DNA"/>
</dbReference>
<dbReference type="PROSITE" id="PS51733">
    <property type="entry name" value="BPL_LPL_CATALYTIC"/>
    <property type="match status" value="1"/>
</dbReference>